<evidence type="ECO:0000256" key="10">
    <source>
        <dbReference type="RuleBase" id="RU000577"/>
    </source>
</evidence>
<dbReference type="CDD" id="cd06571">
    <property type="entry name" value="Bac_DnaA_C"/>
    <property type="match status" value="1"/>
</dbReference>
<dbReference type="InterPro" id="IPR018312">
    <property type="entry name" value="Chromosome_initiator_DnaA_CS"/>
</dbReference>
<evidence type="ECO:0000256" key="4">
    <source>
        <dbReference type="ARBA" id="ARBA00022741"/>
    </source>
</evidence>
<dbReference type="NCBIfam" id="TIGR00362">
    <property type="entry name" value="DnaA"/>
    <property type="match status" value="1"/>
</dbReference>
<name>A0A9D1MLT1_9FIRM</name>
<keyword evidence="7 8" id="KW-0238">DNA-binding</keyword>
<dbReference type="Proteomes" id="UP000824145">
    <property type="component" value="Unassembled WGS sequence"/>
</dbReference>
<dbReference type="PANTHER" id="PTHR30050">
    <property type="entry name" value="CHROMOSOMAL REPLICATION INITIATOR PROTEIN DNAA"/>
    <property type="match status" value="1"/>
</dbReference>
<dbReference type="InterPro" id="IPR013159">
    <property type="entry name" value="DnaA_C"/>
</dbReference>
<evidence type="ECO:0000256" key="7">
    <source>
        <dbReference type="ARBA" id="ARBA00023125"/>
    </source>
</evidence>
<keyword evidence="4 8" id="KW-0547">Nucleotide-binding</keyword>
<keyword evidence="3 8" id="KW-0235">DNA replication</keyword>
<comment type="subcellular location">
    <subcellularLocation>
        <location evidence="8">Cytoplasm</location>
    </subcellularLocation>
</comment>
<reference evidence="14" key="2">
    <citation type="journal article" date="2021" name="PeerJ">
        <title>Extensive microbial diversity within the chicken gut microbiome revealed by metagenomics and culture.</title>
        <authorList>
            <person name="Gilroy R."/>
            <person name="Ravi A."/>
            <person name="Getino M."/>
            <person name="Pursley I."/>
            <person name="Horton D.L."/>
            <person name="Alikhan N.F."/>
            <person name="Baker D."/>
            <person name="Gharbi K."/>
            <person name="Hall N."/>
            <person name="Watson M."/>
            <person name="Adriaenssens E.M."/>
            <person name="Foster-Nyarko E."/>
            <person name="Jarju S."/>
            <person name="Secka A."/>
            <person name="Antonio M."/>
            <person name="Oren A."/>
            <person name="Chaudhuri R.R."/>
            <person name="La Ragione R."/>
            <person name="Hildebrand F."/>
            <person name="Pallen M.J."/>
        </authorList>
    </citation>
    <scope>NUCLEOTIDE SEQUENCE</scope>
    <source>
        <strain evidence="14">9366</strain>
    </source>
</reference>
<dbReference type="GO" id="GO:0003688">
    <property type="term" value="F:DNA replication origin binding"/>
    <property type="evidence" value="ECO:0007669"/>
    <property type="project" value="UniProtKB-UniRule"/>
</dbReference>
<comment type="domain">
    <text evidence="8">Domain I is involved in oligomerization and binding regulators, domain II is flexibile and of varying length in different bacteria, domain III forms the AAA+ region, while domain IV binds dsDNA.</text>
</comment>
<dbReference type="HAMAP" id="MF_00377">
    <property type="entry name" value="DnaA_bact"/>
    <property type="match status" value="1"/>
</dbReference>
<gene>
    <name evidence="8 14" type="primary">dnaA</name>
    <name evidence="14" type="ORF">IAB07_03725</name>
</gene>
<dbReference type="InterPro" id="IPR003593">
    <property type="entry name" value="AAA+_ATPase"/>
</dbReference>
<feature type="binding site" evidence="8">
    <location>
        <position position="163"/>
    </location>
    <ligand>
        <name>ATP</name>
        <dbReference type="ChEBI" id="CHEBI:30616"/>
    </ligand>
</feature>
<accession>A0A9D1MLT1</accession>
<dbReference type="Pfam" id="PF00308">
    <property type="entry name" value="Bac_DnaA"/>
    <property type="match status" value="1"/>
</dbReference>
<dbReference type="Gene3D" id="1.10.1750.10">
    <property type="match status" value="1"/>
</dbReference>
<keyword evidence="5 8" id="KW-0067">ATP-binding</keyword>
<dbReference type="InterPro" id="IPR038454">
    <property type="entry name" value="DnaA_N_sf"/>
</dbReference>
<dbReference type="SUPFAM" id="SSF52540">
    <property type="entry name" value="P-loop containing nucleoside triphosphate hydrolases"/>
    <property type="match status" value="1"/>
</dbReference>
<keyword evidence="2 8" id="KW-0963">Cytoplasm</keyword>
<dbReference type="SMART" id="SM00760">
    <property type="entry name" value="Bac_DnaA_C"/>
    <property type="match status" value="1"/>
</dbReference>
<dbReference type="GO" id="GO:0005737">
    <property type="term" value="C:cytoplasm"/>
    <property type="evidence" value="ECO:0007669"/>
    <property type="project" value="UniProtKB-SubCell"/>
</dbReference>
<dbReference type="EMBL" id="DVNJ01000019">
    <property type="protein sequence ID" value="HIU62860.1"/>
    <property type="molecule type" value="Genomic_DNA"/>
</dbReference>
<proteinExistence type="inferred from homology"/>
<evidence type="ECO:0000256" key="11">
    <source>
        <dbReference type="RuleBase" id="RU004227"/>
    </source>
</evidence>
<evidence type="ECO:0000256" key="3">
    <source>
        <dbReference type="ARBA" id="ARBA00022705"/>
    </source>
</evidence>
<dbReference type="Gene3D" id="3.30.300.180">
    <property type="match status" value="1"/>
</dbReference>
<dbReference type="FunFam" id="3.40.50.300:FF:000668">
    <property type="entry name" value="Chromosomal replication initiator protein DnaA"/>
    <property type="match status" value="1"/>
</dbReference>
<evidence type="ECO:0000256" key="8">
    <source>
        <dbReference type="HAMAP-Rule" id="MF_00377"/>
    </source>
</evidence>
<feature type="region of interest" description="Domain I, interacts with DnaA modulators" evidence="8">
    <location>
        <begin position="1"/>
        <end position="91"/>
    </location>
</feature>
<sequence length="459" mass="51931">MENKDVDLLWEAVVVDLMPMISTVSYQIWISGVKPLKIYNNKLVLSVQLHSNKTQLDNVYRDKIVKCIRKNSDFVDDFIVVLQDEESSLEESQAQPLAENAEKSAAQAEDAPFESTRFKSSFTFDNFVVGESNQLVYAAAKTVAEEPGKRYNPLFIYGGVGLGKTHIMHAIGNYIASTRPDLKVRYAAAETFTNDFIESIRTNKDSGLNRKFRDNYRNVDVLMLDDIQSIAKKPGTQEALFHTFNYLIDNEKQIVFSSDRHPSLLNNIEDRLISRFAAGITVDISPPGIETRIAIVQRKAYERRFHISAECVEYIAEKIDTNIRELEGALNKVAFYCEMNKLAADSTDVVRAALRDEIEEGGRALDYEDILDACAAYFGVRRDDITGTRRSKQIVAARQMAVYLIYDILGLPLAEIGTYIGGRDHTTIGYARDKIDQLRREDPIVERQLQDIRAKLGKA</sequence>
<comment type="similarity">
    <text evidence="1 8 11">Belongs to the DnaA family.</text>
</comment>
<evidence type="ECO:0000313" key="15">
    <source>
        <dbReference type="Proteomes" id="UP000824145"/>
    </source>
</evidence>
<dbReference type="GO" id="GO:0005886">
    <property type="term" value="C:plasma membrane"/>
    <property type="evidence" value="ECO:0007669"/>
    <property type="project" value="TreeGrafter"/>
</dbReference>
<dbReference type="AlphaFoldDB" id="A0A9D1MLT1"/>
<evidence type="ECO:0000259" key="12">
    <source>
        <dbReference type="SMART" id="SM00382"/>
    </source>
</evidence>
<comment type="caution">
    <text evidence="8">Lacks conserved residue(s) required for the propagation of feature annotation.</text>
</comment>
<dbReference type="PANTHER" id="PTHR30050:SF2">
    <property type="entry name" value="CHROMOSOMAL REPLICATION INITIATOR PROTEIN DNAA"/>
    <property type="match status" value="1"/>
</dbReference>
<dbReference type="CDD" id="cd00009">
    <property type="entry name" value="AAA"/>
    <property type="match status" value="1"/>
</dbReference>
<evidence type="ECO:0000256" key="6">
    <source>
        <dbReference type="ARBA" id="ARBA00023121"/>
    </source>
</evidence>
<dbReference type="SUPFAM" id="SSF48295">
    <property type="entry name" value="TrpR-like"/>
    <property type="match status" value="1"/>
</dbReference>
<comment type="caution">
    <text evidence="14">The sequence shown here is derived from an EMBL/GenBank/DDBJ whole genome shotgun (WGS) entry which is preliminary data.</text>
</comment>
<feature type="domain" description="AAA+ ATPase" evidence="12">
    <location>
        <begin position="150"/>
        <end position="288"/>
    </location>
</feature>
<evidence type="ECO:0000313" key="14">
    <source>
        <dbReference type="EMBL" id="HIU62860.1"/>
    </source>
</evidence>
<organism evidence="14 15">
    <name type="scientific">Candidatus Caccalectryoclostridium excrementigallinarum</name>
    <dbReference type="NCBI Taxonomy" id="2840710"/>
    <lineage>
        <taxon>Bacteria</taxon>
        <taxon>Bacillati</taxon>
        <taxon>Bacillota</taxon>
        <taxon>Clostridia</taxon>
        <taxon>Christensenellales</taxon>
        <taxon>Christensenellaceae</taxon>
        <taxon>Christensenellaceae incertae sedis</taxon>
        <taxon>Candidatus Caccalectryoclostridium</taxon>
    </lineage>
</organism>
<dbReference type="Gene3D" id="3.40.50.300">
    <property type="entry name" value="P-loop containing nucleotide triphosphate hydrolases"/>
    <property type="match status" value="1"/>
</dbReference>
<feature type="binding site" evidence="8">
    <location>
        <position position="161"/>
    </location>
    <ligand>
        <name>ATP</name>
        <dbReference type="ChEBI" id="CHEBI:30616"/>
    </ligand>
</feature>
<dbReference type="Gene3D" id="1.10.8.60">
    <property type="match status" value="1"/>
</dbReference>
<evidence type="ECO:0000256" key="9">
    <source>
        <dbReference type="NCBIfam" id="TIGR00362"/>
    </source>
</evidence>
<evidence type="ECO:0000256" key="1">
    <source>
        <dbReference type="ARBA" id="ARBA00006583"/>
    </source>
</evidence>
<dbReference type="PROSITE" id="PS01008">
    <property type="entry name" value="DNAA"/>
    <property type="match status" value="1"/>
</dbReference>
<evidence type="ECO:0000259" key="13">
    <source>
        <dbReference type="SMART" id="SM00760"/>
    </source>
</evidence>
<dbReference type="Pfam" id="PF08299">
    <property type="entry name" value="Bac_DnaA_C"/>
    <property type="match status" value="1"/>
</dbReference>
<dbReference type="SMART" id="SM00382">
    <property type="entry name" value="AAA"/>
    <property type="match status" value="1"/>
</dbReference>
<dbReference type="InterPro" id="IPR010921">
    <property type="entry name" value="Trp_repressor/repl_initiator"/>
</dbReference>
<dbReference type="GO" id="GO:0005524">
    <property type="term" value="F:ATP binding"/>
    <property type="evidence" value="ECO:0007669"/>
    <property type="project" value="UniProtKB-UniRule"/>
</dbReference>
<comment type="subunit">
    <text evidence="8">Oligomerizes as a right-handed, spiral filament on DNA at oriC.</text>
</comment>
<dbReference type="PRINTS" id="PR00051">
    <property type="entry name" value="DNAA"/>
</dbReference>
<feature type="region of interest" description="Domain IV, binds dsDNA" evidence="8">
    <location>
        <begin position="338"/>
        <end position="459"/>
    </location>
</feature>
<dbReference type="InterPro" id="IPR027417">
    <property type="entry name" value="P-loop_NTPase"/>
</dbReference>
<reference evidence="14" key="1">
    <citation type="submission" date="2020-10" db="EMBL/GenBank/DDBJ databases">
        <authorList>
            <person name="Gilroy R."/>
        </authorList>
    </citation>
    <scope>NUCLEOTIDE SEQUENCE</scope>
    <source>
        <strain evidence="14">9366</strain>
    </source>
</reference>
<evidence type="ECO:0000256" key="2">
    <source>
        <dbReference type="ARBA" id="ARBA00022490"/>
    </source>
</evidence>
<comment type="function">
    <text evidence="8 10">Plays an essential role in the initiation and regulation of chromosomal replication. ATP-DnaA binds to the origin of replication (oriC) to initiate formation of the DNA replication initiation complex once per cell cycle. Binds the DnaA box (a 9 base pair repeat at the origin) and separates the double-stranded (ds)DNA. Forms a right-handed helical filament on oriC DNA; dsDNA binds to the exterior of the filament while single-stranded (ss)DNA is stabiized in the filament's interior. The ATP-DnaA-oriC complex binds and stabilizes one strand of the AT-rich DNA unwinding element (DUE), permitting loading of DNA polymerase. After initiation quickly degrades to an ADP-DnaA complex that is not apt for DNA replication. Binds acidic phospholipids.</text>
</comment>
<feature type="domain" description="Chromosomal replication initiator DnaA C-terminal" evidence="13">
    <location>
        <begin position="366"/>
        <end position="435"/>
    </location>
</feature>
<dbReference type="GO" id="GO:0006275">
    <property type="term" value="P:regulation of DNA replication"/>
    <property type="evidence" value="ECO:0007669"/>
    <property type="project" value="UniProtKB-UniRule"/>
</dbReference>
<feature type="binding site" evidence="8">
    <location>
        <position position="164"/>
    </location>
    <ligand>
        <name>ATP</name>
        <dbReference type="ChEBI" id="CHEBI:30616"/>
    </ligand>
</feature>
<dbReference type="InterPro" id="IPR001957">
    <property type="entry name" value="Chromosome_initiator_DnaA"/>
</dbReference>
<dbReference type="InterPro" id="IPR020591">
    <property type="entry name" value="Chromosome_initiator_DnaA-like"/>
</dbReference>
<keyword evidence="6 8" id="KW-0446">Lipid-binding</keyword>
<evidence type="ECO:0000256" key="5">
    <source>
        <dbReference type="ARBA" id="ARBA00022840"/>
    </source>
</evidence>
<dbReference type="GO" id="GO:0008289">
    <property type="term" value="F:lipid binding"/>
    <property type="evidence" value="ECO:0007669"/>
    <property type="project" value="UniProtKB-KW"/>
</dbReference>
<protein>
    <recommendedName>
        <fullName evidence="8 9">Chromosomal replication initiator protein DnaA</fullName>
    </recommendedName>
</protein>
<dbReference type="GO" id="GO:0006270">
    <property type="term" value="P:DNA replication initiation"/>
    <property type="evidence" value="ECO:0007669"/>
    <property type="project" value="UniProtKB-UniRule"/>
</dbReference>
<dbReference type="InterPro" id="IPR013317">
    <property type="entry name" value="DnaA_dom"/>
</dbReference>
<feature type="binding site" evidence="8">
    <location>
        <position position="165"/>
    </location>
    <ligand>
        <name>ATP</name>
        <dbReference type="ChEBI" id="CHEBI:30616"/>
    </ligand>
</feature>